<dbReference type="AlphaFoldDB" id="A0A382EI33"/>
<accession>A0A382EI33</accession>
<dbReference type="InterPro" id="IPR023214">
    <property type="entry name" value="HAD_sf"/>
</dbReference>
<dbReference type="SUPFAM" id="SSF56784">
    <property type="entry name" value="HAD-like"/>
    <property type="match status" value="1"/>
</dbReference>
<dbReference type="EMBL" id="UINC01044368">
    <property type="protein sequence ID" value="SVB49734.1"/>
    <property type="molecule type" value="Genomic_DNA"/>
</dbReference>
<sequence>ALEDLAVSKNFSLQRILYIGNDVNDFNAMINCGYSACPADSHPKIKEVATFNLNTNGGMGIVREILEDLLKQDIMTILFEENN</sequence>
<protein>
    <recommendedName>
        <fullName evidence="2">3-deoxy-D-manno-octulosonate 8-phosphate phosphatase</fullName>
    </recommendedName>
</protein>
<dbReference type="Gene3D" id="3.40.50.1000">
    <property type="entry name" value="HAD superfamily/HAD-like"/>
    <property type="match status" value="1"/>
</dbReference>
<dbReference type="Pfam" id="PF08282">
    <property type="entry name" value="Hydrolase_3"/>
    <property type="match status" value="1"/>
</dbReference>
<proteinExistence type="predicted"/>
<gene>
    <name evidence="1" type="ORF">METZ01_LOCUS202588</name>
</gene>
<reference evidence="1" key="1">
    <citation type="submission" date="2018-05" db="EMBL/GenBank/DDBJ databases">
        <authorList>
            <person name="Lanie J.A."/>
            <person name="Ng W.-L."/>
            <person name="Kazmierczak K.M."/>
            <person name="Andrzejewski T.M."/>
            <person name="Davidsen T.M."/>
            <person name="Wayne K.J."/>
            <person name="Tettelin H."/>
            <person name="Glass J.I."/>
            <person name="Rusch D."/>
            <person name="Podicherti R."/>
            <person name="Tsui H.-C.T."/>
            <person name="Winkler M.E."/>
        </authorList>
    </citation>
    <scope>NUCLEOTIDE SEQUENCE</scope>
</reference>
<name>A0A382EI33_9ZZZZ</name>
<evidence type="ECO:0008006" key="2">
    <source>
        <dbReference type="Google" id="ProtNLM"/>
    </source>
</evidence>
<feature type="non-terminal residue" evidence="1">
    <location>
        <position position="1"/>
    </location>
</feature>
<dbReference type="InterPro" id="IPR036412">
    <property type="entry name" value="HAD-like_sf"/>
</dbReference>
<evidence type="ECO:0000313" key="1">
    <source>
        <dbReference type="EMBL" id="SVB49734.1"/>
    </source>
</evidence>
<organism evidence="1">
    <name type="scientific">marine metagenome</name>
    <dbReference type="NCBI Taxonomy" id="408172"/>
    <lineage>
        <taxon>unclassified sequences</taxon>
        <taxon>metagenomes</taxon>
        <taxon>ecological metagenomes</taxon>
    </lineage>
</organism>